<proteinExistence type="predicted"/>
<evidence type="ECO:0000313" key="2">
    <source>
        <dbReference type="Proteomes" id="UP000799755"/>
    </source>
</evidence>
<keyword evidence="2" id="KW-1185">Reference proteome</keyword>
<dbReference type="EMBL" id="MU003540">
    <property type="protein sequence ID" value="KAF2464033.1"/>
    <property type="molecule type" value="Genomic_DNA"/>
</dbReference>
<gene>
    <name evidence="1" type="ORF">BDR25DRAFT_307364</name>
</gene>
<comment type="caution">
    <text evidence="1">The sequence shown here is derived from an EMBL/GenBank/DDBJ whole genome shotgun (WGS) entry which is preliminary data.</text>
</comment>
<sequence>MTLHPPTYNTIKIPRNKLRRQPHHPQLRAYLLAPDEGNYPDILYWLCGEHLQRAISKEICLSTLRCSGSIALGPTLPKHPALNGASFHFKATPALSRRNIIFHAEYELTFNCAPCRFWSEAYVRSLLLFFDLRCCLHCSTGQMQDEIICFLFHGPNTPLQQGVVNTCVRATDRLGDIEEGCGHHIHVCECATEYKIEPVRQLGLDVPVGVKVLIWQWLGHRSNDYVLRQKGVLRNLYEDAAMEMEWEASRTGIAEVVGD</sequence>
<organism evidence="1 2">
    <name type="scientific">Lindgomyces ingoldianus</name>
    <dbReference type="NCBI Taxonomy" id="673940"/>
    <lineage>
        <taxon>Eukaryota</taxon>
        <taxon>Fungi</taxon>
        <taxon>Dikarya</taxon>
        <taxon>Ascomycota</taxon>
        <taxon>Pezizomycotina</taxon>
        <taxon>Dothideomycetes</taxon>
        <taxon>Pleosporomycetidae</taxon>
        <taxon>Pleosporales</taxon>
        <taxon>Lindgomycetaceae</taxon>
        <taxon>Lindgomyces</taxon>
    </lineage>
</organism>
<dbReference type="Proteomes" id="UP000799755">
    <property type="component" value="Unassembled WGS sequence"/>
</dbReference>
<evidence type="ECO:0000313" key="1">
    <source>
        <dbReference type="EMBL" id="KAF2464033.1"/>
    </source>
</evidence>
<accession>A0ACB6QBR0</accession>
<name>A0ACB6QBR0_9PLEO</name>
<protein>
    <submittedName>
        <fullName evidence="1">Uncharacterized protein</fullName>
    </submittedName>
</protein>
<reference evidence="1" key="1">
    <citation type="journal article" date="2020" name="Stud. Mycol.">
        <title>101 Dothideomycetes genomes: a test case for predicting lifestyles and emergence of pathogens.</title>
        <authorList>
            <person name="Haridas S."/>
            <person name="Albert R."/>
            <person name="Binder M."/>
            <person name="Bloem J."/>
            <person name="Labutti K."/>
            <person name="Salamov A."/>
            <person name="Andreopoulos B."/>
            <person name="Baker S."/>
            <person name="Barry K."/>
            <person name="Bills G."/>
            <person name="Bluhm B."/>
            <person name="Cannon C."/>
            <person name="Castanera R."/>
            <person name="Culley D."/>
            <person name="Daum C."/>
            <person name="Ezra D."/>
            <person name="Gonzalez J."/>
            <person name="Henrissat B."/>
            <person name="Kuo A."/>
            <person name="Liang C."/>
            <person name="Lipzen A."/>
            <person name="Lutzoni F."/>
            <person name="Magnuson J."/>
            <person name="Mondo S."/>
            <person name="Nolan M."/>
            <person name="Ohm R."/>
            <person name="Pangilinan J."/>
            <person name="Park H.-J."/>
            <person name="Ramirez L."/>
            <person name="Alfaro M."/>
            <person name="Sun H."/>
            <person name="Tritt A."/>
            <person name="Yoshinaga Y."/>
            <person name="Zwiers L.-H."/>
            <person name="Turgeon B."/>
            <person name="Goodwin S."/>
            <person name="Spatafora J."/>
            <person name="Crous P."/>
            <person name="Grigoriev I."/>
        </authorList>
    </citation>
    <scope>NUCLEOTIDE SEQUENCE</scope>
    <source>
        <strain evidence="1">ATCC 200398</strain>
    </source>
</reference>